<dbReference type="Pfam" id="PF01022">
    <property type="entry name" value="HTH_5"/>
    <property type="match status" value="1"/>
</dbReference>
<reference evidence="8" key="2">
    <citation type="submission" date="2019-12" db="EMBL/GenBank/DDBJ databases">
        <title>Complete and draft genome sequences of new strains and members of some known species of the genus Rathayibacter isolated from plants.</title>
        <authorList>
            <person name="Tarlachkov S.V."/>
            <person name="Starodumova I.P."/>
            <person name="Dorofeeva L.V."/>
            <person name="Prisyazhnaya N.V."/>
            <person name="Leyn S."/>
            <person name="Zlamal J."/>
            <person name="Elan M."/>
            <person name="Osterman A.L."/>
            <person name="Nadler S."/>
            <person name="Subbotin S.A."/>
            <person name="Evtushenko L.I."/>
        </authorList>
    </citation>
    <scope>NUCLEOTIDE SEQUENCE [LARGE SCALE GENOMIC DNA]</scope>
    <source>
        <strain evidence="8">VKM Ac-2761</strain>
    </source>
</reference>
<dbReference type="GO" id="GO:0003700">
    <property type="term" value="F:DNA-binding transcription factor activity"/>
    <property type="evidence" value="ECO:0007669"/>
    <property type="project" value="InterPro"/>
</dbReference>
<keyword evidence="7" id="KW-1185">Reference proteome</keyword>
<name>A0A162GUA5_9MICO</name>
<dbReference type="Gene3D" id="1.10.10.10">
    <property type="entry name" value="Winged helix-like DNA-binding domain superfamily/Winged helix DNA-binding domain"/>
    <property type="match status" value="1"/>
</dbReference>
<keyword evidence="1" id="KW-0805">Transcription regulation</keyword>
<keyword evidence="2" id="KW-0238">DNA-binding</keyword>
<gene>
    <name evidence="5" type="ORF">ACH61_00082</name>
    <name evidence="6" type="ORF">GSU10_09925</name>
</gene>
<keyword evidence="3" id="KW-0804">Transcription</keyword>
<proteinExistence type="predicted"/>
<dbReference type="InterPro" id="IPR001845">
    <property type="entry name" value="HTH_ArsR_DNA-bd_dom"/>
</dbReference>
<dbReference type="PANTHER" id="PTHR43132:SF8">
    <property type="entry name" value="HTH-TYPE TRANSCRIPTIONAL REGULATOR KMTR"/>
    <property type="match status" value="1"/>
</dbReference>
<reference evidence="6" key="3">
    <citation type="submission" date="2019-12" db="EMBL/GenBank/DDBJ databases">
        <title>Complete and Draft Genome Sequences of New Strains and Members of Some Known Species of the Genus Rathayibacter isolated from Plants.</title>
        <authorList>
            <person name="Tarlachkov S.V."/>
            <person name="Starodumova I.P."/>
            <person name="Dorofeeva L.V."/>
            <person name="Prisyazhnaya N.V."/>
            <person name="Leyn S.A."/>
            <person name="Zlamal J.E."/>
            <person name="Elane M.L."/>
            <person name="Osterman A.L."/>
            <person name="Nadler S.A."/>
            <person name="Subbotin S.A."/>
            <person name="Evtushenko L.I."/>
        </authorList>
    </citation>
    <scope>NUCLEOTIDE SEQUENCE</scope>
    <source>
        <strain evidence="6">VKM Ac-2761</strain>
    </source>
</reference>
<dbReference type="InterPro" id="IPR011991">
    <property type="entry name" value="ArsR-like_HTH"/>
</dbReference>
<dbReference type="KEGG" id="rte:GSU10_09925"/>
<organism evidence="5 7">
    <name type="scientific">Rathayibacter tanaceti</name>
    <dbReference type="NCBI Taxonomy" id="1671680"/>
    <lineage>
        <taxon>Bacteria</taxon>
        <taxon>Bacillati</taxon>
        <taxon>Actinomycetota</taxon>
        <taxon>Actinomycetes</taxon>
        <taxon>Micrococcales</taxon>
        <taxon>Microbacteriaceae</taxon>
        <taxon>Rathayibacter</taxon>
    </lineage>
</organism>
<dbReference type="EMBL" id="LIIN01000002">
    <property type="protein sequence ID" value="KZX22728.1"/>
    <property type="molecule type" value="Genomic_DNA"/>
</dbReference>
<evidence type="ECO:0000256" key="3">
    <source>
        <dbReference type="ARBA" id="ARBA00023163"/>
    </source>
</evidence>
<dbReference type="OrthoDB" id="3460651at2"/>
<reference evidence="5 7" key="1">
    <citation type="submission" date="2015-08" db="EMBL/GenBank/DDBJ databases">
        <title>Draft Genome Sequence of Rathayibacter sp. Strain VKM Ac-2596 Isolated from Leaf Gall Induced by Plant-Parasitic Nematodes.</title>
        <authorList>
            <person name="Vasilenko O.V."/>
            <person name="Starodumova I.P."/>
            <person name="Tarlachkov S.V."/>
            <person name="Dorofeeva L.V."/>
            <person name="Evtushenko L.I."/>
        </authorList>
    </citation>
    <scope>NUCLEOTIDE SEQUENCE [LARGE SCALE GENOMIC DNA]</scope>
    <source>
        <strain evidence="5 7">VKM Ac-2596</strain>
    </source>
</reference>
<dbReference type="RefSeq" id="WP_082844895.1">
    <property type="nucleotide sequence ID" value="NZ_CP047186.1"/>
</dbReference>
<dbReference type="PANTHER" id="PTHR43132">
    <property type="entry name" value="ARSENICAL RESISTANCE OPERON REPRESSOR ARSR-RELATED"/>
    <property type="match status" value="1"/>
</dbReference>
<dbReference type="Proteomes" id="UP000076717">
    <property type="component" value="Unassembled WGS sequence"/>
</dbReference>
<feature type="domain" description="HTH arsR-type" evidence="4">
    <location>
        <begin position="258"/>
        <end position="329"/>
    </location>
</feature>
<dbReference type="InterPro" id="IPR036390">
    <property type="entry name" value="WH_DNA-bd_sf"/>
</dbReference>
<evidence type="ECO:0000256" key="1">
    <source>
        <dbReference type="ARBA" id="ARBA00023015"/>
    </source>
</evidence>
<evidence type="ECO:0000313" key="5">
    <source>
        <dbReference type="EMBL" id="KZX22728.1"/>
    </source>
</evidence>
<dbReference type="SUPFAM" id="SSF46785">
    <property type="entry name" value="Winged helix' DNA-binding domain"/>
    <property type="match status" value="1"/>
</dbReference>
<dbReference type="GO" id="GO:0003677">
    <property type="term" value="F:DNA binding"/>
    <property type="evidence" value="ECO:0007669"/>
    <property type="project" value="UniProtKB-KW"/>
</dbReference>
<evidence type="ECO:0000313" key="8">
    <source>
        <dbReference type="Proteomes" id="UP000465031"/>
    </source>
</evidence>
<dbReference type="Pfam" id="PF19361">
    <property type="entry name" value="DUF5937"/>
    <property type="match status" value="1"/>
</dbReference>
<dbReference type="InterPro" id="IPR045981">
    <property type="entry name" value="DUF5937"/>
</dbReference>
<evidence type="ECO:0000313" key="6">
    <source>
        <dbReference type="EMBL" id="QHC55916.1"/>
    </source>
</evidence>
<protein>
    <submittedName>
        <fullName evidence="5">Helix-turn-helix domain protein</fullName>
    </submittedName>
    <submittedName>
        <fullName evidence="6">Helix-turn-helix domain-containing protein</fullName>
    </submittedName>
</protein>
<sequence>MAITYEASATDVARVRLTPSPIGEAVFSLRALTRPGAASQFGPFLEHARGRLKGVDLRVLRSLVPSTGYVPDVLTPSPRFAPSFRTQLEEVRATPAEEFAAQVDWMERDPGTTREWKARTATARTFAVQHPEQALPVVADQLESYWRAVLEPIWGRLDHSLSHDIRDRTLLAERGGTAAMLSSVNERVSWDGTTLSVRSTYDFSTTMGGAGIAFVPSVFSQSEVLTMLPPLEPMLVYPRTLARDFWSEEPEDPDPLSNLLGRVRATILHSVRSPVTTGALASIAGVTPGAVSQHIAVLRDCGLVTTDRRGRNSVHSLTRAGEDLLGASAAPVFSRRIL</sequence>
<dbReference type="SMART" id="SM00418">
    <property type="entry name" value="HTH_ARSR"/>
    <property type="match status" value="1"/>
</dbReference>
<evidence type="ECO:0000256" key="2">
    <source>
        <dbReference type="ARBA" id="ARBA00023125"/>
    </source>
</evidence>
<dbReference type="AlphaFoldDB" id="A0A162GUA5"/>
<evidence type="ECO:0000313" key="7">
    <source>
        <dbReference type="Proteomes" id="UP000076717"/>
    </source>
</evidence>
<accession>A0A162GUA5</accession>
<dbReference type="InterPro" id="IPR051011">
    <property type="entry name" value="Metal_resp_trans_reg"/>
</dbReference>
<dbReference type="InterPro" id="IPR036388">
    <property type="entry name" value="WH-like_DNA-bd_sf"/>
</dbReference>
<dbReference type="CDD" id="cd00090">
    <property type="entry name" value="HTH_ARSR"/>
    <property type="match status" value="1"/>
</dbReference>
<dbReference type="Proteomes" id="UP000465031">
    <property type="component" value="Chromosome"/>
</dbReference>
<dbReference type="EMBL" id="CP047186">
    <property type="protein sequence ID" value="QHC55916.1"/>
    <property type="molecule type" value="Genomic_DNA"/>
</dbReference>
<evidence type="ECO:0000259" key="4">
    <source>
        <dbReference type="SMART" id="SM00418"/>
    </source>
</evidence>